<comment type="caution">
    <text evidence="1">The sequence shown here is derived from an EMBL/GenBank/DDBJ whole genome shotgun (WGS) entry which is preliminary data.</text>
</comment>
<dbReference type="RefSeq" id="WP_400188325.1">
    <property type="nucleotide sequence ID" value="NZ_JBGORX010000006.1"/>
</dbReference>
<evidence type="ECO:0008006" key="3">
    <source>
        <dbReference type="Google" id="ProtNLM"/>
    </source>
</evidence>
<keyword evidence="2" id="KW-1185">Reference proteome</keyword>
<accession>A0ABW8D9Y1</accession>
<evidence type="ECO:0000313" key="1">
    <source>
        <dbReference type="EMBL" id="MFJ1269512.1"/>
    </source>
</evidence>
<sequence>MKVQRISEYIEELRKEGIQAECDAALLDKITTYFLSKPLETPLNKPDIVFLIECFAVRWQTVRGKNHDYTLSNSPIERIWVNLARELSTPADIPYLKILMSSITNDKDPHDGSALTQTETMTNFYLANQGTVLCRKRSLCDYLLAHNHQLVTSRSMDAAVVFTLDELSSLKRCKVNSCFSIETKGDAQISEPQSKTEYFTSFWDFLQRKVFTSSSNVGSLPMSFLAPLFELVECYMNLKVDGKEFNCFQKKASEFFEHIYNSAAADVNSLYGQRVFYKDREHHLLDVLIAIFDATQFNLEQEIYAITTLLFHLHPELEAKSSLVHLFYLEEQKKPQHILKEERKKPAYTAQNEVTAYINCCRLLVSLFVTKFYTGFLYKGKEISTWDQPNEIPAEFYGIYQHLIKLYNSDKPNYIDVYYDEIQSKITAMKKDQSPWVNIRPSASLSWLKKANALDEKDSNLEDEDSALEGYWYPKELILHRLLRFVHTATIFKKPITDLLDELVTTYAQEEGCFRKELRVNILFSQFLSKLNKQQRQTLETFMTSADGVSSEGVEGDFLNNCIVHINSRLVELGYHQPIDKSPSFFHAEPCYKIDPALVEGVEHLIEVIEHYATKLELGHLASDVQGKIRRFLFDLKNPILSCEEKKETLKETETRVDPIGQPS</sequence>
<reference evidence="1 2" key="1">
    <citation type="submission" date="2024-08" db="EMBL/GenBank/DDBJ databases">
        <title>Draft Genome Sequence of Legionella lytica strain DSB2004, Isolated From a Fire Sprinkler System.</title>
        <authorList>
            <person name="Everhart A.D."/>
            <person name="Kidane D.T."/>
            <person name="Farone A.L."/>
            <person name="Farone M.B."/>
        </authorList>
    </citation>
    <scope>NUCLEOTIDE SEQUENCE [LARGE SCALE GENOMIC DNA]</scope>
    <source>
        <strain evidence="1 2">DSB2004</strain>
    </source>
</reference>
<gene>
    <name evidence="1" type="ORF">ACD661_13175</name>
</gene>
<organism evidence="1 2">
    <name type="scientific">Legionella lytica</name>
    <dbReference type="NCBI Taxonomy" id="96232"/>
    <lineage>
        <taxon>Bacteria</taxon>
        <taxon>Pseudomonadati</taxon>
        <taxon>Pseudomonadota</taxon>
        <taxon>Gammaproteobacteria</taxon>
        <taxon>Legionellales</taxon>
        <taxon>Legionellaceae</taxon>
        <taxon>Legionella</taxon>
    </lineage>
</organism>
<proteinExistence type="predicted"/>
<dbReference type="EMBL" id="JBGORX010000006">
    <property type="protein sequence ID" value="MFJ1269512.1"/>
    <property type="molecule type" value="Genomic_DNA"/>
</dbReference>
<name>A0ABW8D9Y1_9GAMM</name>
<protein>
    <recommendedName>
        <fullName evidence="3">Substrate of the Dot/Icm secretion system</fullName>
    </recommendedName>
</protein>
<evidence type="ECO:0000313" key="2">
    <source>
        <dbReference type="Proteomes" id="UP001615550"/>
    </source>
</evidence>
<dbReference type="Proteomes" id="UP001615550">
    <property type="component" value="Unassembled WGS sequence"/>
</dbReference>